<sequence length="58" mass="6481">MVTCPVCGRRSIGKVGVEQYYCWDCCVEFVSNGQEYTVFSITDDGSLTLFDESLQDSV</sequence>
<comment type="caution">
    <text evidence="1">The sequence shown here is derived from an EMBL/GenBank/DDBJ whole genome shotgun (WGS) entry which is preliminary data.</text>
</comment>
<name>A0A644UZF7_9ZZZZ</name>
<protein>
    <submittedName>
        <fullName evidence="1">Uncharacterized protein</fullName>
    </submittedName>
</protein>
<dbReference type="EMBL" id="VSSQ01000188">
    <property type="protein sequence ID" value="MPL84321.1"/>
    <property type="molecule type" value="Genomic_DNA"/>
</dbReference>
<organism evidence="1">
    <name type="scientific">bioreactor metagenome</name>
    <dbReference type="NCBI Taxonomy" id="1076179"/>
    <lineage>
        <taxon>unclassified sequences</taxon>
        <taxon>metagenomes</taxon>
        <taxon>ecological metagenomes</taxon>
    </lineage>
</organism>
<accession>A0A644UZF7</accession>
<proteinExistence type="predicted"/>
<dbReference type="AlphaFoldDB" id="A0A644UZF7"/>
<evidence type="ECO:0000313" key="1">
    <source>
        <dbReference type="EMBL" id="MPL84321.1"/>
    </source>
</evidence>
<gene>
    <name evidence="1" type="ORF">SDC9_30286</name>
</gene>
<reference evidence="1" key="1">
    <citation type="submission" date="2019-08" db="EMBL/GenBank/DDBJ databases">
        <authorList>
            <person name="Kucharzyk K."/>
            <person name="Murdoch R.W."/>
            <person name="Higgins S."/>
            <person name="Loffler F."/>
        </authorList>
    </citation>
    <scope>NUCLEOTIDE SEQUENCE</scope>
</reference>